<organism evidence="2 3">
    <name type="scientific">Candidatus Lachnoclostridium pullistercoris</name>
    <dbReference type="NCBI Taxonomy" id="2838632"/>
    <lineage>
        <taxon>Bacteria</taxon>
        <taxon>Bacillati</taxon>
        <taxon>Bacillota</taxon>
        <taxon>Clostridia</taxon>
        <taxon>Lachnospirales</taxon>
        <taxon>Lachnospiraceae</taxon>
    </lineage>
</organism>
<dbReference type="AlphaFoldDB" id="A0A9D2T6U7"/>
<dbReference type="PANTHER" id="PTHR30522:SF0">
    <property type="entry name" value="NUCLEOSIDE TRIPHOSPHATE PYROPHOSPHOHYDROLASE"/>
    <property type="match status" value="1"/>
</dbReference>
<name>A0A9D2T6U7_9FIRM</name>
<dbReference type="GO" id="GO:0046061">
    <property type="term" value="P:dATP catabolic process"/>
    <property type="evidence" value="ECO:0007669"/>
    <property type="project" value="TreeGrafter"/>
</dbReference>
<evidence type="ECO:0000313" key="3">
    <source>
        <dbReference type="Proteomes" id="UP000823883"/>
    </source>
</evidence>
<dbReference type="InterPro" id="IPR048015">
    <property type="entry name" value="NTP-PPase_MazG-like_N"/>
</dbReference>
<dbReference type="GO" id="GO:0046047">
    <property type="term" value="P:TTP catabolic process"/>
    <property type="evidence" value="ECO:0007669"/>
    <property type="project" value="TreeGrafter"/>
</dbReference>
<sequence length="131" mass="14877">MYTFQDLINITAKLRSEEGCSWDRAQTHESLKPYLTEESGEVLQAIDRGDMENLCEELGDVLFQVMLHSQIAAEAGDFTIEDVIDGICDKMVFRHPYVFGGENAAGKGGRALTWEELKNLDKLRKNRYKDS</sequence>
<dbReference type="PANTHER" id="PTHR30522">
    <property type="entry name" value="NUCLEOSIDE TRIPHOSPHATE PYROPHOSPHOHYDROLASE"/>
    <property type="match status" value="1"/>
</dbReference>
<comment type="caution">
    <text evidence="2">The sequence shown here is derived from an EMBL/GenBank/DDBJ whole genome shotgun (WGS) entry which is preliminary data.</text>
</comment>
<protein>
    <submittedName>
        <fullName evidence="2">Nucleotide pyrophosphohydrolase</fullName>
    </submittedName>
</protein>
<dbReference type="SUPFAM" id="SSF101386">
    <property type="entry name" value="all-alpha NTP pyrophosphatases"/>
    <property type="match status" value="1"/>
</dbReference>
<dbReference type="GO" id="GO:0046052">
    <property type="term" value="P:UTP catabolic process"/>
    <property type="evidence" value="ECO:0007669"/>
    <property type="project" value="TreeGrafter"/>
</dbReference>
<dbReference type="Proteomes" id="UP000823883">
    <property type="component" value="Unassembled WGS sequence"/>
</dbReference>
<dbReference type="GO" id="GO:0047429">
    <property type="term" value="F:nucleoside triphosphate diphosphatase activity"/>
    <property type="evidence" value="ECO:0007669"/>
    <property type="project" value="TreeGrafter"/>
</dbReference>
<dbReference type="EMBL" id="DWWL01000045">
    <property type="protein sequence ID" value="HJC47804.1"/>
    <property type="molecule type" value="Genomic_DNA"/>
</dbReference>
<reference evidence="2" key="1">
    <citation type="journal article" date="2021" name="PeerJ">
        <title>Extensive microbial diversity within the chicken gut microbiome revealed by metagenomics and culture.</title>
        <authorList>
            <person name="Gilroy R."/>
            <person name="Ravi A."/>
            <person name="Getino M."/>
            <person name="Pursley I."/>
            <person name="Horton D.L."/>
            <person name="Alikhan N.F."/>
            <person name="Baker D."/>
            <person name="Gharbi K."/>
            <person name="Hall N."/>
            <person name="Watson M."/>
            <person name="Adriaenssens E.M."/>
            <person name="Foster-Nyarko E."/>
            <person name="Jarju S."/>
            <person name="Secka A."/>
            <person name="Antonio M."/>
            <person name="Oren A."/>
            <person name="Chaudhuri R.R."/>
            <person name="La Ragione R."/>
            <person name="Hildebrand F."/>
            <person name="Pallen M.J."/>
        </authorList>
    </citation>
    <scope>NUCLEOTIDE SEQUENCE</scope>
    <source>
        <strain evidence="2">CHK183-5548</strain>
    </source>
</reference>
<dbReference type="GO" id="GO:0006203">
    <property type="term" value="P:dGTP catabolic process"/>
    <property type="evidence" value="ECO:0007669"/>
    <property type="project" value="TreeGrafter"/>
</dbReference>
<dbReference type="GO" id="GO:0046076">
    <property type="term" value="P:dTTP catabolic process"/>
    <property type="evidence" value="ECO:0007669"/>
    <property type="project" value="TreeGrafter"/>
</dbReference>
<evidence type="ECO:0000313" key="2">
    <source>
        <dbReference type="EMBL" id="HJC47804.1"/>
    </source>
</evidence>
<dbReference type="Gene3D" id="1.10.287.1080">
    <property type="entry name" value="MazG-like"/>
    <property type="match status" value="1"/>
</dbReference>
<proteinExistence type="predicted"/>
<accession>A0A9D2T6U7</accession>
<dbReference type="CDD" id="cd11528">
    <property type="entry name" value="NTP-PPase_MazG_Nterm"/>
    <property type="match status" value="1"/>
</dbReference>
<evidence type="ECO:0000259" key="1">
    <source>
        <dbReference type="Pfam" id="PF03819"/>
    </source>
</evidence>
<dbReference type="Pfam" id="PF03819">
    <property type="entry name" value="MazG"/>
    <property type="match status" value="1"/>
</dbReference>
<dbReference type="InterPro" id="IPR011551">
    <property type="entry name" value="NTP_PyrPHydrolase_MazG"/>
</dbReference>
<feature type="domain" description="NTP pyrophosphohydrolase MazG-like" evidence="1">
    <location>
        <begin position="26"/>
        <end position="99"/>
    </location>
</feature>
<dbReference type="GO" id="GO:0006950">
    <property type="term" value="P:response to stress"/>
    <property type="evidence" value="ECO:0007669"/>
    <property type="project" value="UniProtKB-ARBA"/>
</dbReference>
<dbReference type="FunFam" id="1.10.287.1080:FF:000001">
    <property type="entry name" value="Nucleoside triphosphate pyrophosphohydrolase"/>
    <property type="match status" value="1"/>
</dbReference>
<gene>
    <name evidence="2" type="ORF">IAA04_07105</name>
</gene>
<dbReference type="InterPro" id="IPR004518">
    <property type="entry name" value="MazG-like_dom"/>
</dbReference>
<reference evidence="2" key="2">
    <citation type="submission" date="2021-04" db="EMBL/GenBank/DDBJ databases">
        <authorList>
            <person name="Gilroy R."/>
        </authorList>
    </citation>
    <scope>NUCLEOTIDE SEQUENCE</scope>
    <source>
        <strain evidence="2">CHK183-5548</strain>
    </source>
</reference>
<dbReference type="GO" id="GO:0046081">
    <property type="term" value="P:dUTP catabolic process"/>
    <property type="evidence" value="ECO:0007669"/>
    <property type="project" value="TreeGrafter"/>
</dbReference>